<dbReference type="InterPro" id="IPR016040">
    <property type="entry name" value="NAD(P)-bd_dom"/>
</dbReference>
<dbReference type="Proteomes" id="UP001497453">
    <property type="component" value="Chromosome 4"/>
</dbReference>
<evidence type="ECO:0000313" key="4">
    <source>
        <dbReference type="Proteomes" id="UP001497453"/>
    </source>
</evidence>
<dbReference type="PANTHER" id="PTHR43355:SF2">
    <property type="entry name" value="FLAVIN REDUCTASE (NADPH)"/>
    <property type="match status" value="1"/>
</dbReference>
<feature type="domain" description="NAD(P)-binding" evidence="2">
    <location>
        <begin position="7"/>
        <end position="210"/>
    </location>
</feature>
<comment type="similarity">
    <text evidence="1">Belongs to the avfA family.</text>
</comment>
<reference evidence="4" key="1">
    <citation type="submission" date="2024-04" db="EMBL/GenBank/DDBJ databases">
        <authorList>
            <person name="Shaw F."/>
            <person name="Minotto A."/>
        </authorList>
    </citation>
    <scope>NUCLEOTIDE SEQUENCE [LARGE SCALE GENOMIC DNA]</scope>
</reference>
<evidence type="ECO:0000313" key="3">
    <source>
        <dbReference type="EMBL" id="CAL1708012.1"/>
    </source>
</evidence>
<protein>
    <recommendedName>
        <fullName evidence="2">NAD(P)-binding domain-containing protein</fullName>
    </recommendedName>
</protein>
<gene>
    <name evidence="3" type="ORF">GFSPODELE1_LOCUS6646</name>
</gene>
<dbReference type="EMBL" id="OZ037947">
    <property type="protein sequence ID" value="CAL1708012.1"/>
    <property type="molecule type" value="Genomic_DNA"/>
</dbReference>
<dbReference type="InterPro" id="IPR036291">
    <property type="entry name" value="NAD(P)-bd_dom_sf"/>
</dbReference>
<dbReference type="PANTHER" id="PTHR43355">
    <property type="entry name" value="FLAVIN REDUCTASE (NADPH)"/>
    <property type="match status" value="1"/>
</dbReference>
<keyword evidence="4" id="KW-1185">Reference proteome</keyword>
<accession>A0ABP1DMT0</accession>
<dbReference type="Pfam" id="PF13460">
    <property type="entry name" value="NAD_binding_10"/>
    <property type="match status" value="1"/>
</dbReference>
<dbReference type="InterPro" id="IPR051606">
    <property type="entry name" value="Polyketide_Oxido-like"/>
</dbReference>
<organism evidence="3 4">
    <name type="scientific">Somion occarium</name>
    <dbReference type="NCBI Taxonomy" id="3059160"/>
    <lineage>
        <taxon>Eukaryota</taxon>
        <taxon>Fungi</taxon>
        <taxon>Dikarya</taxon>
        <taxon>Basidiomycota</taxon>
        <taxon>Agaricomycotina</taxon>
        <taxon>Agaricomycetes</taxon>
        <taxon>Polyporales</taxon>
        <taxon>Cerrenaceae</taxon>
        <taxon>Somion</taxon>
    </lineage>
</organism>
<evidence type="ECO:0000259" key="2">
    <source>
        <dbReference type="Pfam" id="PF13460"/>
    </source>
</evidence>
<evidence type="ECO:0000256" key="1">
    <source>
        <dbReference type="ARBA" id="ARBA00038376"/>
    </source>
</evidence>
<sequence>MRVLILGATGPSGILVIHEYFRVYPAGTAVLYVRNPSKLSSDISSNLAITVIQGELTDADALRRAFVSGGQIDAVLSTLGPVPPYSKEKLITRGYTILIPVMASHKCKRLIALSTFSHKDPRDKFAILPWLMVSLVWLFMSGAYEDIITFSKYIQEECDKNDIDWTLVRVPGLTMKEGQKAVAGYVGDGNIGVILSRHALAEFFVKAIEEKEWVRKSPAISS</sequence>
<dbReference type="Gene3D" id="3.40.50.720">
    <property type="entry name" value="NAD(P)-binding Rossmann-like Domain"/>
    <property type="match status" value="1"/>
</dbReference>
<dbReference type="SUPFAM" id="SSF51735">
    <property type="entry name" value="NAD(P)-binding Rossmann-fold domains"/>
    <property type="match status" value="1"/>
</dbReference>
<name>A0ABP1DMT0_9APHY</name>
<proteinExistence type="inferred from homology"/>